<keyword evidence="1" id="KW-0732">Signal</keyword>
<dbReference type="PANTHER" id="PTHR42060">
    <property type="entry name" value="NHL REPEAT-CONTAINING PROTEIN-RELATED"/>
    <property type="match status" value="1"/>
</dbReference>
<name>A0A0G2HIQ7_9PEZI</name>
<evidence type="ECO:0000313" key="2">
    <source>
        <dbReference type="EMBL" id="KKY28260.1"/>
    </source>
</evidence>
<comment type="caution">
    <text evidence="2">The sequence shown here is derived from an EMBL/GenBank/DDBJ whole genome shotgun (WGS) entry which is preliminary data.</text>
</comment>
<dbReference type="InterPro" id="IPR011042">
    <property type="entry name" value="6-blade_b-propeller_TolB-like"/>
</dbReference>
<evidence type="ECO:0000256" key="1">
    <source>
        <dbReference type="SAM" id="SignalP"/>
    </source>
</evidence>
<reference evidence="2 3" key="2">
    <citation type="submission" date="2015-05" db="EMBL/GenBank/DDBJ databases">
        <title>Distinctive expansion of gene families associated with plant cell wall degradation and secondary metabolism in the genomes of grapevine trunk pathogens.</title>
        <authorList>
            <person name="Lawrence D.P."/>
            <person name="Travadon R."/>
            <person name="Rolshausen P.E."/>
            <person name="Baumgartner K."/>
        </authorList>
    </citation>
    <scope>NUCLEOTIDE SEQUENCE [LARGE SCALE GENOMIC DNA]</scope>
    <source>
        <strain evidence="2">DS831</strain>
    </source>
</reference>
<proteinExistence type="predicted"/>
<dbReference type="Gene3D" id="2.120.10.30">
    <property type="entry name" value="TolB, C-terminal domain"/>
    <property type="match status" value="1"/>
</dbReference>
<dbReference type="EMBL" id="LAQI01000011">
    <property type="protein sequence ID" value="KKY28260.1"/>
    <property type="molecule type" value="Genomic_DNA"/>
</dbReference>
<sequence length="219" mass="23268">MKLSTTIRNAAAFLAMLKPTSATPYPVRTVYQFADNGTWIENIAVRPNGNLLVTLLAPSADLYEIVLSSNHSAEAGLVRRFAAYEGLTGIAETAPDVFAVLAGNYSTPSTASWSLWEADFTTTTTTTTTVNELVPSIPNALVLNGMTTTAGPLLQQRDDDVQQLLISDSTAGHVLRIANLLSSPSPDDPDDDIAVFLADDRTMSPPNASLPTGVNGIEM</sequence>
<organism evidence="2 3">
    <name type="scientific">Diplodia seriata</name>
    <dbReference type="NCBI Taxonomy" id="420778"/>
    <lineage>
        <taxon>Eukaryota</taxon>
        <taxon>Fungi</taxon>
        <taxon>Dikarya</taxon>
        <taxon>Ascomycota</taxon>
        <taxon>Pezizomycotina</taxon>
        <taxon>Dothideomycetes</taxon>
        <taxon>Dothideomycetes incertae sedis</taxon>
        <taxon>Botryosphaeriales</taxon>
        <taxon>Botryosphaeriaceae</taxon>
        <taxon>Diplodia</taxon>
    </lineage>
</organism>
<dbReference type="AlphaFoldDB" id="A0A0G2HIQ7"/>
<evidence type="ECO:0000313" key="3">
    <source>
        <dbReference type="Proteomes" id="UP000034182"/>
    </source>
</evidence>
<gene>
    <name evidence="2" type="ORF">UCDDS831_g00443</name>
</gene>
<dbReference type="Proteomes" id="UP000034182">
    <property type="component" value="Unassembled WGS sequence"/>
</dbReference>
<dbReference type="PANTHER" id="PTHR42060:SF1">
    <property type="entry name" value="NHL REPEAT-CONTAINING PROTEIN"/>
    <property type="match status" value="1"/>
</dbReference>
<feature type="signal peptide" evidence="1">
    <location>
        <begin position="1"/>
        <end position="22"/>
    </location>
</feature>
<dbReference type="InterPro" id="IPR052998">
    <property type="entry name" value="Hetero-Diels-Alderase-like"/>
</dbReference>
<protein>
    <submittedName>
        <fullName evidence="2">Putative six-bladed beta-propellerlike protein</fullName>
    </submittedName>
</protein>
<feature type="chain" id="PRO_5002545105" evidence="1">
    <location>
        <begin position="23"/>
        <end position="219"/>
    </location>
</feature>
<reference evidence="2 3" key="1">
    <citation type="submission" date="2015-03" db="EMBL/GenBank/DDBJ databases">
        <authorList>
            <person name="Morales-Cruz A."/>
            <person name="Amrine K.C."/>
            <person name="Cantu D."/>
        </authorList>
    </citation>
    <scope>NUCLEOTIDE SEQUENCE [LARGE SCALE GENOMIC DNA]</scope>
    <source>
        <strain evidence="2">DS831</strain>
    </source>
</reference>
<accession>A0A0G2HIQ7</accession>